<dbReference type="GO" id="GO:0016787">
    <property type="term" value="F:hydrolase activity"/>
    <property type="evidence" value="ECO:0007669"/>
    <property type="project" value="UniProtKB-UniRule"/>
</dbReference>
<dbReference type="Gene3D" id="3.40.1090.10">
    <property type="entry name" value="Cytosolic phospholipase A2 catalytic domain"/>
    <property type="match status" value="2"/>
</dbReference>
<accession>A0A7W9GRQ0</accession>
<keyword evidence="5" id="KW-0472">Membrane</keyword>
<organism evidence="7 8">
    <name type="scientific">Jiangella mangrovi</name>
    <dbReference type="NCBI Taxonomy" id="1524084"/>
    <lineage>
        <taxon>Bacteria</taxon>
        <taxon>Bacillati</taxon>
        <taxon>Actinomycetota</taxon>
        <taxon>Actinomycetes</taxon>
        <taxon>Jiangellales</taxon>
        <taxon>Jiangellaceae</taxon>
        <taxon>Jiangella</taxon>
    </lineage>
</organism>
<feature type="transmembrane region" description="Helical" evidence="5">
    <location>
        <begin position="12"/>
        <end position="33"/>
    </location>
</feature>
<feature type="domain" description="PNPLA" evidence="6">
    <location>
        <begin position="13"/>
        <end position="225"/>
    </location>
</feature>
<protein>
    <submittedName>
        <fullName evidence="7">NTE family protein</fullName>
    </submittedName>
</protein>
<evidence type="ECO:0000256" key="5">
    <source>
        <dbReference type="SAM" id="Phobius"/>
    </source>
</evidence>
<dbReference type="RefSeq" id="WP_184823209.1">
    <property type="nucleotide sequence ID" value="NZ_JACHMM010000001.1"/>
</dbReference>
<reference evidence="7 8" key="1">
    <citation type="submission" date="2020-08" db="EMBL/GenBank/DDBJ databases">
        <title>Sequencing the genomes of 1000 actinobacteria strains.</title>
        <authorList>
            <person name="Klenk H.-P."/>
        </authorList>
    </citation>
    <scope>NUCLEOTIDE SEQUENCE [LARGE SCALE GENOMIC DNA]</scope>
    <source>
        <strain evidence="7 8">DSM 102122</strain>
    </source>
</reference>
<name>A0A7W9GRQ0_9ACTN</name>
<feature type="active site" description="Proton acceptor" evidence="4">
    <location>
        <position position="212"/>
    </location>
</feature>
<sequence>MEAIRQGGPRRGLVLGGGGVLGAAWMVGALSAIEESTGADLRSFDYILGTSAGSVLAALLGAGVDAGQLRDHQLGRVIEGPLADHVWDYDTATGGSRPQLPRFGVGSTAMVRHNVRRLRRMPPTAVLSALMPVGRGSLDGVGELVDAVTGPSAGWSPHSGVWIVAMDYETGRRVPFGRPGEPQVSLPQAVMASCAIPGWFAPVVVGGHRYVDGGTCSATSVDLLGGLGLDEVYVVAPMVSFELDHPRALLPRLERRWRRRCTRRCLHEAGKLRDQGTDVTVLGPGPEDLAAIGANVMDTGRRLDVLETSLRTSAAALAHGRSWADAG</sequence>
<feature type="short sequence motif" description="GXSXG" evidence="4">
    <location>
        <begin position="49"/>
        <end position="53"/>
    </location>
</feature>
<dbReference type="PANTHER" id="PTHR14226:SF57">
    <property type="entry name" value="BLR7027 PROTEIN"/>
    <property type="match status" value="1"/>
</dbReference>
<feature type="short sequence motif" description="GXGXXG" evidence="4">
    <location>
        <begin position="17"/>
        <end position="22"/>
    </location>
</feature>
<evidence type="ECO:0000313" key="7">
    <source>
        <dbReference type="EMBL" id="MBB5788496.1"/>
    </source>
</evidence>
<dbReference type="InterPro" id="IPR050301">
    <property type="entry name" value="NTE"/>
</dbReference>
<keyword evidence="5" id="KW-0812">Transmembrane</keyword>
<evidence type="ECO:0000256" key="2">
    <source>
        <dbReference type="ARBA" id="ARBA00022963"/>
    </source>
</evidence>
<evidence type="ECO:0000256" key="3">
    <source>
        <dbReference type="ARBA" id="ARBA00023098"/>
    </source>
</evidence>
<dbReference type="AlphaFoldDB" id="A0A7W9GRQ0"/>
<dbReference type="Pfam" id="PF01734">
    <property type="entry name" value="Patatin"/>
    <property type="match status" value="2"/>
</dbReference>
<gene>
    <name evidence="7" type="ORF">HD601_003071</name>
</gene>
<keyword evidence="2 4" id="KW-0442">Lipid degradation</keyword>
<dbReference type="InterPro" id="IPR002641">
    <property type="entry name" value="PNPLA_dom"/>
</dbReference>
<keyword evidence="1 4" id="KW-0378">Hydrolase</keyword>
<dbReference type="GO" id="GO:0016042">
    <property type="term" value="P:lipid catabolic process"/>
    <property type="evidence" value="ECO:0007669"/>
    <property type="project" value="UniProtKB-UniRule"/>
</dbReference>
<dbReference type="SUPFAM" id="SSF52151">
    <property type="entry name" value="FabD/lysophospholipase-like"/>
    <property type="match status" value="1"/>
</dbReference>
<dbReference type="PANTHER" id="PTHR14226">
    <property type="entry name" value="NEUROPATHY TARGET ESTERASE/SWISS CHEESE D.MELANOGASTER"/>
    <property type="match status" value="1"/>
</dbReference>
<feature type="short sequence motif" description="DGA/G" evidence="4">
    <location>
        <begin position="212"/>
        <end position="214"/>
    </location>
</feature>
<keyword evidence="5" id="KW-1133">Transmembrane helix</keyword>
<dbReference type="EMBL" id="JACHMM010000001">
    <property type="protein sequence ID" value="MBB5788496.1"/>
    <property type="molecule type" value="Genomic_DNA"/>
</dbReference>
<evidence type="ECO:0000259" key="6">
    <source>
        <dbReference type="PROSITE" id="PS51635"/>
    </source>
</evidence>
<proteinExistence type="predicted"/>
<keyword evidence="8" id="KW-1185">Reference proteome</keyword>
<feature type="active site" description="Nucleophile" evidence="4">
    <location>
        <position position="51"/>
    </location>
</feature>
<evidence type="ECO:0000256" key="4">
    <source>
        <dbReference type="PROSITE-ProRule" id="PRU01161"/>
    </source>
</evidence>
<dbReference type="PROSITE" id="PS51635">
    <property type="entry name" value="PNPLA"/>
    <property type="match status" value="1"/>
</dbReference>
<comment type="caution">
    <text evidence="7">The sequence shown here is derived from an EMBL/GenBank/DDBJ whole genome shotgun (WGS) entry which is preliminary data.</text>
</comment>
<dbReference type="InterPro" id="IPR016035">
    <property type="entry name" value="Acyl_Trfase/lysoPLipase"/>
</dbReference>
<evidence type="ECO:0000256" key="1">
    <source>
        <dbReference type="ARBA" id="ARBA00022801"/>
    </source>
</evidence>
<dbReference type="Proteomes" id="UP000542813">
    <property type="component" value="Unassembled WGS sequence"/>
</dbReference>
<keyword evidence="3 4" id="KW-0443">Lipid metabolism</keyword>
<evidence type="ECO:0000313" key="8">
    <source>
        <dbReference type="Proteomes" id="UP000542813"/>
    </source>
</evidence>